<dbReference type="AlphaFoldDB" id="A0A7V8V6P4"/>
<protein>
    <recommendedName>
        <fullName evidence="3">PilZ domain-containing protein</fullName>
    </recommendedName>
</protein>
<name>A0A7V8V6P4_9BACT</name>
<keyword evidence="2" id="KW-1185">Reference proteome</keyword>
<sequence length="154" mass="17490">MLENVDAEVVSSPTVQEDGFFLRTVRDLTFEVQIPRAKLEELGKSGHIETTATDQRRHVRFRQLKRCILRCEPTFPTIERPQQLSLALVTNISRKGVGLLYHSQLYPKESFVLRIEGAGLLRLTVARCRKLGPQCYEIGATAIRPIDIKKFAPS</sequence>
<dbReference type="Proteomes" id="UP000551616">
    <property type="component" value="Unassembled WGS sequence"/>
</dbReference>
<dbReference type="EMBL" id="JABRWO010000008">
    <property type="protein sequence ID" value="MBA2115954.1"/>
    <property type="molecule type" value="Genomic_DNA"/>
</dbReference>
<proteinExistence type="predicted"/>
<organism evidence="1 2">
    <name type="scientific">Bremerella alba</name>
    <dbReference type="NCBI Taxonomy" id="980252"/>
    <lineage>
        <taxon>Bacteria</taxon>
        <taxon>Pseudomonadati</taxon>
        <taxon>Planctomycetota</taxon>
        <taxon>Planctomycetia</taxon>
        <taxon>Pirellulales</taxon>
        <taxon>Pirellulaceae</taxon>
        <taxon>Bremerella</taxon>
    </lineage>
</organism>
<evidence type="ECO:0000313" key="2">
    <source>
        <dbReference type="Proteomes" id="UP000551616"/>
    </source>
</evidence>
<accession>A0A7V8V6P4</accession>
<evidence type="ECO:0008006" key="3">
    <source>
        <dbReference type="Google" id="ProtNLM"/>
    </source>
</evidence>
<comment type="caution">
    <text evidence="1">The sequence shown here is derived from an EMBL/GenBank/DDBJ whole genome shotgun (WGS) entry which is preliminary data.</text>
</comment>
<gene>
    <name evidence="1" type="ORF">HOV93_31410</name>
</gene>
<evidence type="ECO:0000313" key="1">
    <source>
        <dbReference type="EMBL" id="MBA2115954.1"/>
    </source>
</evidence>
<reference evidence="1 2" key="1">
    <citation type="submission" date="2020-05" db="EMBL/GenBank/DDBJ databases">
        <title>Bremerella alba sp. nov., a novel planctomycete isolated from the surface of the macroalga Fucus spiralis.</title>
        <authorList>
            <person name="Godinho O."/>
            <person name="Botelho R."/>
            <person name="Albuquerque L."/>
            <person name="Wiegand S."/>
            <person name="Da Costa M.S."/>
            <person name="Lobo-Da-Cunha A."/>
            <person name="Jogler C."/>
            <person name="Lage O.M."/>
        </authorList>
    </citation>
    <scope>NUCLEOTIDE SEQUENCE [LARGE SCALE GENOMIC DNA]</scope>
    <source>
        <strain evidence="1 2">FF15</strain>
    </source>
</reference>
<dbReference type="RefSeq" id="WP_207397374.1">
    <property type="nucleotide sequence ID" value="NZ_JABRWO010000008.1"/>
</dbReference>